<dbReference type="InterPro" id="IPR000792">
    <property type="entry name" value="Tscrpt_reg_LuxR_C"/>
</dbReference>
<sequence>MNDDCADRSPTTYKNIAIKDDWTMDLTSSIRNADSPHFYFILGELISSTDQDHFALNMLKLIDKLLPVTALTLSEWTLDKSNTHLTDIKALGNAGDPADIPAPNASSPTDTPALLQEVLEMEGSLLIRMNTRTKGASKVSRRAAHQCTLVSRDGSRRCVVTLYRSHTQRDFSLSELSLLKNLSDALLPLIESYAQFSRQNTLRKMGSWMAALVTNQEPTQIHREFHKRLTLCDITLSTREQEVCLGLLNGGTVPEIAEKLRLKNSSIETYLKRATAKLGVSGRHGLTKWMVGA</sequence>
<protein>
    <submittedName>
        <fullName evidence="2">Bacterial regulatory, luxR family protein</fullName>
    </submittedName>
</protein>
<dbReference type="Pfam" id="PF00196">
    <property type="entry name" value="GerE"/>
    <property type="match status" value="1"/>
</dbReference>
<dbReference type="InterPro" id="IPR036388">
    <property type="entry name" value="WH-like_DNA-bd_sf"/>
</dbReference>
<dbReference type="PROSITE" id="PS00622">
    <property type="entry name" value="HTH_LUXR_1"/>
    <property type="match status" value="1"/>
</dbReference>
<name>W0U187_9PSED</name>
<accession>W0U187</accession>
<dbReference type="EMBL" id="HE967327">
    <property type="protein sequence ID" value="CCJ67634.1"/>
    <property type="molecule type" value="Genomic_DNA"/>
</dbReference>
<evidence type="ECO:0000313" key="2">
    <source>
        <dbReference type="EMBL" id="CCJ67634.1"/>
    </source>
</evidence>
<organism evidence="2">
    <name type="scientific">Pseudomonas costantinii</name>
    <dbReference type="NCBI Taxonomy" id="168469"/>
    <lineage>
        <taxon>Bacteria</taxon>
        <taxon>Pseudomonadati</taxon>
        <taxon>Pseudomonadota</taxon>
        <taxon>Gammaproteobacteria</taxon>
        <taxon>Pseudomonadales</taxon>
        <taxon>Pseudomonadaceae</taxon>
        <taxon>Pseudomonas</taxon>
    </lineage>
</organism>
<feature type="domain" description="HTH luxR-type" evidence="1">
    <location>
        <begin position="250"/>
        <end position="277"/>
    </location>
</feature>
<dbReference type="Gene3D" id="1.10.10.10">
    <property type="entry name" value="Winged helix-like DNA-binding domain superfamily/Winged helix DNA-binding domain"/>
    <property type="match status" value="1"/>
</dbReference>
<dbReference type="AlphaFoldDB" id="W0U187"/>
<dbReference type="GO" id="GO:0003677">
    <property type="term" value="F:DNA binding"/>
    <property type="evidence" value="ECO:0007669"/>
    <property type="project" value="InterPro"/>
</dbReference>
<reference evidence="2" key="1">
    <citation type="submission" date="2012-07" db="EMBL/GenBank/DDBJ databases">
        <title>Molecular basis of tolaasin biosynthesis in Pseudomonas costantinii.</title>
        <authorList>
            <person name="Graupner K."/>
            <person name="Scherlach K."/>
            <person name="Lackner G."/>
            <person name="Hertweck C."/>
        </authorList>
    </citation>
    <scope>NUCLEOTIDE SEQUENCE</scope>
    <source>
        <strain evidence="2">DSM 16734</strain>
    </source>
</reference>
<dbReference type="SUPFAM" id="SSF46894">
    <property type="entry name" value="C-terminal effector domain of the bipartite response regulators"/>
    <property type="match status" value="1"/>
</dbReference>
<dbReference type="GO" id="GO:0006355">
    <property type="term" value="P:regulation of DNA-templated transcription"/>
    <property type="evidence" value="ECO:0007669"/>
    <property type="project" value="InterPro"/>
</dbReference>
<evidence type="ECO:0000259" key="1">
    <source>
        <dbReference type="PROSITE" id="PS00622"/>
    </source>
</evidence>
<dbReference type="InterPro" id="IPR016032">
    <property type="entry name" value="Sig_transdc_resp-reg_C-effctor"/>
</dbReference>
<proteinExistence type="predicted"/>
<dbReference type="SMART" id="SM00421">
    <property type="entry name" value="HTH_LUXR"/>
    <property type="match status" value="1"/>
</dbReference>